<evidence type="ECO:0000313" key="1">
    <source>
        <dbReference type="EMBL" id="ETR65498.1"/>
    </source>
</evidence>
<proteinExistence type="predicted"/>
<evidence type="ECO:0000313" key="2">
    <source>
        <dbReference type="Proteomes" id="UP000189670"/>
    </source>
</evidence>
<dbReference type="Proteomes" id="UP000189670">
    <property type="component" value="Unassembled WGS sequence"/>
</dbReference>
<reference evidence="2" key="1">
    <citation type="submission" date="2012-11" db="EMBL/GenBank/DDBJ databases">
        <authorList>
            <person name="Lucero-Rivera Y.E."/>
            <person name="Tovar-Ramirez D."/>
        </authorList>
    </citation>
    <scope>NUCLEOTIDE SEQUENCE [LARGE SCALE GENOMIC DNA]</scope>
    <source>
        <strain evidence="2">Araruama</strain>
    </source>
</reference>
<dbReference type="AlphaFoldDB" id="A0A1V1NSG6"/>
<dbReference type="EMBL" id="ATBP01002762">
    <property type="protein sequence ID" value="ETR65498.1"/>
    <property type="molecule type" value="Genomic_DNA"/>
</dbReference>
<sequence>METRRRPQIFPKDSILISGSSNEASSYDSSITSIINLPSIFLVYGHQSKEAIYCDSRISLKSFRYMVIKMSS</sequence>
<name>A0A1V1NSG6_9BACT</name>
<accession>A0A1V1NSG6</accession>
<protein>
    <submittedName>
        <fullName evidence="1">Uncharacterized protein</fullName>
    </submittedName>
</protein>
<organism evidence="1 2">
    <name type="scientific">Candidatus Magnetoglobus multicellularis str. Araruama</name>
    <dbReference type="NCBI Taxonomy" id="890399"/>
    <lineage>
        <taxon>Bacteria</taxon>
        <taxon>Pseudomonadati</taxon>
        <taxon>Thermodesulfobacteriota</taxon>
        <taxon>Desulfobacteria</taxon>
        <taxon>Desulfobacterales</taxon>
        <taxon>Desulfobacteraceae</taxon>
        <taxon>Candidatus Magnetoglobus</taxon>
    </lineage>
</organism>
<comment type="caution">
    <text evidence="1">The sequence shown here is derived from an EMBL/GenBank/DDBJ whole genome shotgun (WGS) entry which is preliminary data.</text>
</comment>
<gene>
    <name evidence="1" type="ORF">OMM_14153</name>
</gene>